<feature type="transmembrane region" description="Helical" evidence="3">
    <location>
        <begin position="176"/>
        <end position="198"/>
    </location>
</feature>
<evidence type="ECO:0000256" key="2">
    <source>
        <dbReference type="ARBA" id="ARBA00006727"/>
    </source>
</evidence>
<reference evidence="6" key="1">
    <citation type="journal article" date="2011" name="Science">
        <title>The plant cell wall-decomposing machinery underlies the functional diversity of forest fungi.</title>
        <authorList>
            <person name="Eastwood D.C."/>
            <person name="Floudas D."/>
            <person name="Binder M."/>
            <person name="Majcherczyk A."/>
            <person name="Schneider P."/>
            <person name="Aerts A."/>
            <person name="Asiegbu F.O."/>
            <person name="Baker S.E."/>
            <person name="Barry K."/>
            <person name="Bendiksby M."/>
            <person name="Blumentritt M."/>
            <person name="Coutinho P.M."/>
            <person name="Cullen D."/>
            <person name="de Vries R.P."/>
            <person name="Gathman A."/>
            <person name="Goodell B."/>
            <person name="Henrissat B."/>
            <person name="Ihrmark K."/>
            <person name="Kauserud H."/>
            <person name="Kohler A."/>
            <person name="LaButti K."/>
            <person name="Lapidus A."/>
            <person name="Lavin J.L."/>
            <person name="Lee Y.-H."/>
            <person name="Lindquist E."/>
            <person name="Lilly W."/>
            <person name="Lucas S."/>
            <person name="Morin E."/>
            <person name="Murat C."/>
            <person name="Oguiza J.A."/>
            <person name="Park J."/>
            <person name="Pisabarro A.G."/>
            <person name="Riley R."/>
            <person name="Rosling A."/>
            <person name="Salamov A."/>
            <person name="Schmidt O."/>
            <person name="Schmutz J."/>
            <person name="Skrede I."/>
            <person name="Stenlid J."/>
            <person name="Wiebenga A."/>
            <person name="Xie X."/>
            <person name="Kuees U."/>
            <person name="Hibbett D.S."/>
            <person name="Hoffmeister D."/>
            <person name="Hoegberg N."/>
            <person name="Martin F."/>
            <person name="Grigoriev I.V."/>
            <person name="Watkinson S.C."/>
        </authorList>
    </citation>
    <scope>NUCLEOTIDE SEQUENCE [LARGE SCALE GENOMIC DNA]</scope>
    <source>
        <strain evidence="6">strain S7.3</strain>
    </source>
</reference>
<dbReference type="EMBL" id="GL945488">
    <property type="protein sequence ID" value="EGN94597.1"/>
    <property type="molecule type" value="Genomic_DNA"/>
</dbReference>
<proteinExistence type="inferred from homology"/>
<dbReference type="SUPFAM" id="SSF103473">
    <property type="entry name" value="MFS general substrate transporter"/>
    <property type="match status" value="1"/>
</dbReference>
<feature type="transmembrane region" description="Helical" evidence="3">
    <location>
        <begin position="86"/>
        <end position="104"/>
    </location>
</feature>
<keyword evidence="3" id="KW-1133">Transmembrane helix</keyword>
<dbReference type="InterPro" id="IPR011701">
    <property type="entry name" value="MFS"/>
</dbReference>
<organism evidence="6">
    <name type="scientific">Serpula lacrymans var. lacrymans (strain S7.3)</name>
    <name type="common">Dry rot fungus</name>
    <dbReference type="NCBI Taxonomy" id="936435"/>
    <lineage>
        <taxon>Eukaryota</taxon>
        <taxon>Fungi</taxon>
        <taxon>Dikarya</taxon>
        <taxon>Basidiomycota</taxon>
        <taxon>Agaricomycotina</taxon>
        <taxon>Agaricomycetes</taxon>
        <taxon>Agaricomycetidae</taxon>
        <taxon>Boletales</taxon>
        <taxon>Coniophorineae</taxon>
        <taxon>Serpulaceae</taxon>
        <taxon>Serpula</taxon>
    </lineage>
</organism>
<evidence type="ECO:0000256" key="3">
    <source>
        <dbReference type="SAM" id="Phobius"/>
    </source>
</evidence>
<feature type="transmembrane region" description="Helical" evidence="3">
    <location>
        <begin position="320"/>
        <end position="343"/>
    </location>
</feature>
<sequence length="468" mass="50439">MTTTSTSPCAIGGNSPATNVSEVSINQEKQDVQNPSRYADGALRAWCTVAGAFCLQLYAIGVITSFGVFQDFYTTTWLTKFSASDISWIGGIQYFFELGCAPVAGKLFDKGYVRSAVLFGSMLSCFSFFMLSIVKPNQYYQVFLPQGVAMGIGALIYLPLMTLVSQHFKARKALPMGIVAAAAPVGAIVFTIMLNHLFYKLGFTQGIRAAAYMTLGLFVLGNALLFVPRTKSISPASTQSDLPIRPARLVWDMPYVLTLTSAFLLSLGSNTPGFYLQLFAEVHGVDKTVVFYCLAIMNVSSFVGRLLPNHLADRVGAINVYIPCLVLTGLVELAMLGCINVVGLILFSIFYGFLFGSVIALYLPMISELTPPGVEMGKRMGVALIPIGVASMVGPPITGAILGPDYVWWKAIVFSSIIILAASACNITARQVHRRGASGQLPPRCESPLDTPHALDSVSTDLEKSCHH</sequence>
<feature type="domain" description="Major facilitator superfamily (MFS) profile" evidence="4">
    <location>
        <begin position="254"/>
        <end position="468"/>
    </location>
</feature>
<dbReference type="InterPro" id="IPR020846">
    <property type="entry name" value="MFS_dom"/>
</dbReference>
<dbReference type="Pfam" id="PF07690">
    <property type="entry name" value="MFS_1"/>
    <property type="match status" value="2"/>
</dbReference>
<evidence type="ECO:0000313" key="6">
    <source>
        <dbReference type="Proteomes" id="UP000008063"/>
    </source>
</evidence>
<protein>
    <recommendedName>
        <fullName evidence="4">Major facilitator superfamily (MFS) profile domain-containing protein</fullName>
    </recommendedName>
</protein>
<feature type="transmembrane region" description="Helical" evidence="3">
    <location>
        <begin position="249"/>
        <end position="269"/>
    </location>
</feature>
<accession>F8QBL1</accession>
<feature type="transmembrane region" description="Helical" evidence="3">
    <location>
        <begin position="289"/>
        <end position="308"/>
    </location>
</feature>
<keyword evidence="6" id="KW-1185">Reference proteome</keyword>
<dbReference type="PANTHER" id="PTHR11360">
    <property type="entry name" value="MONOCARBOXYLATE TRANSPORTER"/>
    <property type="match status" value="1"/>
</dbReference>
<dbReference type="PANTHER" id="PTHR11360:SF319">
    <property type="entry name" value="MAJOR FACILITATOR SUPERFAMILY (MFS) PROFILE DOMAIN-CONTAINING PROTEIN"/>
    <property type="match status" value="1"/>
</dbReference>
<evidence type="ECO:0000259" key="4">
    <source>
        <dbReference type="PROSITE" id="PS50850"/>
    </source>
</evidence>
<keyword evidence="3" id="KW-0472">Membrane</keyword>
<feature type="transmembrane region" description="Helical" evidence="3">
    <location>
        <begin position="140"/>
        <end position="164"/>
    </location>
</feature>
<feature type="transmembrane region" description="Helical" evidence="3">
    <location>
        <begin position="349"/>
        <end position="369"/>
    </location>
</feature>
<dbReference type="AlphaFoldDB" id="F8QBL1"/>
<dbReference type="GO" id="GO:0022857">
    <property type="term" value="F:transmembrane transporter activity"/>
    <property type="evidence" value="ECO:0007669"/>
    <property type="project" value="InterPro"/>
</dbReference>
<feature type="transmembrane region" description="Helical" evidence="3">
    <location>
        <begin position="116"/>
        <end position="134"/>
    </location>
</feature>
<feature type="transmembrane region" description="Helical" evidence="3">
    <location>
        <begin position="45"/>
        <end position="66"/>
    </location>
</feature>
<feature type="transmembrane region" description="Helical" evidence="3">
    <location>
        <begin position="408"/>
        <end position="429"/>
    </location>
</feature>
<dbReference type="Proteomes" id="UP000008063">
    <property type="component" value="Unassembled WGS sequence"/>
</dbReference>
<comment type="similarity">
    <text evidence="2">Belongs to the major facilitator superfamily. Monocarboxylate porter (TC 2.A.1.13) family.</text>
</comment>
<name>F8QBL1_SERL3</name>
<dbReference type="InParanoid" id="F8QBL1"/>
<dbReference type="HOGENOM" id="CLU_001265_1_1_1"/>
<evidence type="ECO:0000256" key="1">
    <source>
        <dbReference type="ARBA" id="ARBA00004141"/>
    </source>
</evidence>
<evidence type="ECO:0000313" key="5">
    <source>
        <dbReference type="EMBL" id="EGN94597.1"/>
    </source>
</evidence>
<comment type="subcellular location">
    <subcellularLocation>
        <location evidence="1">Membrane</location>
        <topology evidence="1">Multi-pass membrane protein</topology>
    </subcellularLocation>
</comment>
<feature type="transmembrane region" description="Helical" evidence="3">
    <location>
        <begin position="210"/>
        <end position="228"/>
    </location>
</feature>
<gene>
    <name evidence="5" type="ORF">SERLA73DRAFT_96804</name>
</gene>
<dbReference type="Gene3D" id="1.20.1250.20">
    <property type="entry name" value="MFS general substrate transporter like domains"/>
    <property type="match status" value="2"/>
</dbReference>
<dbReference type="PROSITE" id="PS50850">
    <property type="entry name" value="MFS"/>
    <property type="match status" value="1"/>
</dbReference>
<dbReference type="InterPro" id="IPR050327">
    <property type="entry name" value="Proton-linked_MCT"/>
</dbReference>
<dbReference type="STRING" id="936435.F8QBL1"/>
<feature type="transmembrane region" description="Helical" evidence="3">
    <location>
        <begin position="381"/>
        <end position="402"/>
    </location>
</feature>
<dbReference type="OMA" id="CAVYGFF"/>
<keyword evidence="3" id="KW-0812">Transmembrane</keyword>
<dbReference type="eggNOG" id="KOG2504">
    <property type="taxonomic scope" value="Eukaryota"/>
</dbReference>
<dbReference type="GO" id="GO:0016020">
    <property type="term" value="C:membrane"/>
    <property type="evidence" value="ECO:0007669"/>
    <property type="project" value="UniProtKB-SubCell"/>
</dbReference>
<dbReference type="InterPro" id="IPR036259">
    <property type="entry name" value="MFS_trans_sf"/>
</dbReference>